<accession>A0A8X7ZB10</accession>
<dbReference type="Proteomes" id="UP000886885">
    <property type="component" value="Chromosome 7D"/>
</dbReference>
<dbReference type="AlphaFoldDB" id="A0A8X7ZB10"/>
<dbReference type="EMBL" id="JAAWWB010000014">
    <property type="protein sequence ID" value="KAG6767578.1"/>
    <property type="molecule type" value="Genomic_DNA"/>
</dbReference>
<proteinExistence type="predicted"/>
<comment type="caution">
    <text evidence="1">The sequence shown here is derived from an EMBL/GenBank/DDBJ whole genome shotgun (WGS) entry which is preliminary data.</text>
</comment>
<sequence>MVLLAIASSSPSILKQIDVRKRRGGMKQAETKETSLVVEIEGYKATANHIQTYGNRLRIHRLECSPMTSMKNNKTWESRFLGYKILVSNLLLLLAELKMKRKMGQVFGFITNRMMQDKTQVVVLGWLIGGGVVVLSD</sequence>
<reference evidence="1" key="1">
    <citation type="journal article" date="2020" name="bioRxiv">
        <title>Hybrid origin of Populus tomentosa Carr. identified through genome sequencing and phylogenomic analysis.</title>
        <authorList>
            <person name="An X."/>
            <person name="Gao K."/>
            <person name="Chen Z."/>
            <person name="Li J."/>
            <person name="Yang X."/>
            <person name="Yang X."/>
            <person name="Zhou J."/>
            <person name="Guo T."/>
            <person name="Zhao T."/>
            <person name="Huang S."/>
            <person name="Miao D."/>
            <person name="Khan W.U."/>
            <person name="Rao P."/>
            <person name="Ye M."/>
            <person name="Lei B."/>
            <person name="Liao W."/>
            <person name="Wang J."/>
            <person name="Ji L."/>
            <person name="Li Y."/>
            <person name="Guo B."/>
            <person name="Mustafa N.S."/>
            <person name="Li S."/>
            <person name="Yun Q."/>
            <person name="Keller S.R."/>
            <person name="Mao J."/>
            <person name="Zhang R."/>
            <person name="Strauss S.H."/>
        </authorList>
    </citation>
    <scope>NUCLEOTIDE SEQUENCE</scope>
    <source>
        <strain evidence="1">GM15</strain>
        <tissue evidence="1">Leaf</tissue>
    </source>
</reference>
<evidence type="ECO:0000313" key="2">
    <source>
        <dbReference type="Proteomes" id="UP000886885"/>
    </source>
</evidence>
<keyword evidence="2" id="KW-1185">Reference proteome</keyword>
<gene>
    <name evidence="1" type="ORF">POTOM_028788</name>
</gene>
<evidence type="ECO:0000313" key="1">
    <source>
        <dbReference type="EMBL" id="KAG6767578.1"/>
    </source>
</evidence>
<protein>
    <submittedName>
        <fullName evidence="1">Uncharacterized protein</fullName>
    </submittedName>
</protein>
<organism evidence="1 2">
    <name type="scientific">Populus tomentosa</name>
    <name type="common">Chinese white poplar</name>
    <dbReference type="NCBI Taxonomy" id="118781"/>
    <lineage>
        <taxon>Eukaryota</taxon>
        <taxon>Viridiplantae</taxon>
        <taxon>Streptophyta</taxon>
        <taxon>Embryophyta</taxon>
        <taxon>Tracheophyta</taxon>
        <taxon>Spermatophyta</taxon>
        <taxon>Magnoliopsida</taxon>
        <taxon>eudicotyledons</taxon>
        <taxon>Gunneridae</taxon>
        <taxon>Pentapetalae</taxon>
        <taxon>rosids</taxon>
        <taxon>fabids</taxon>
        <taxon>Malpighiales</taxon>
        <taxon>Salicaceae</taxon>
        <taxon>Saliceae</taxon>
        <taxon>Populus</taxon>
    </lineage>
</organism>
<name>A0A8X7ZB10_POPTO</name>